<dbReference type="Pfam" id="PF10391">
    <property type="entry name" value="DNA_pol_lambd_f"/>
    <property type="match status" value="1"/>
</dbReference>
<comment type="function">
    <text evidence="11">DNA polymerase that functions in several pathways of DNA repair. Involved in base excision repair (BER) responsible for repair of lesions that give rise to abasic (AP) sites in DNA. Also contributes to DNA double-strand break repair by non-homologous end joining and homologous recombination. Has both template-dependent and template-independent (terminal transferase) DNA polymerase activities. Has also a 5'-deoxyribose-5-phosphate lyase (dRP lyase) activity.</text>
</comment>
<dbReference type="Pfam" id="PF14791">
    <property type="entry name" value="DNA_pol_B_thumb"/>
    <property type="match status" value="1"/>
</dbReference>
<keyword evidence="5" id="KW-0479">Metal-binding</keyword>
<organism evidence="14 15">
    <name type="scientific">Trichoderma harzianum</name>
    <name type="common">Hypocrea lixii</name>
    <dbReference type="NCBI Taxonomy" id="5544"/>
    <lineage>
        <taxon>Eukaryota</taxon>
        <taxon>Fungi</taxon>
        <taxon>Dikarya</taxon>
        <taxon>Ascomycota</taxon>
        <taxon>Pezizomycotina</taxon>
        <taxon>Sordariomycetes</taxon>
        <taxon>Hypocreomycetidae</taxon>
        <taxon>Hypocreales</taxon>
        <taxon>Hypocreaceae</taxon>
        <taxon>Trichoderma</taxon>
    </lineage>
</organism>
<dbReference type="SUPFAM" id="SSF81585">
    <property type="entry name" value="PsbU/PolX domain-like"/>
    <property type="match status" value="1"/>
</dbReference>
<evidence type="ECO:0000256" key="11">
    <source>
        <dbReference type="RuleBase" id="RU366014"/>
    </source>
</evidence>
<dbReference type="Gene3D" id="3.30.460.10">
    <property type="entry name" value="Beta Polymerase, domain 2"/>
    <property type="match status" value="1"/>
</dbReference>
<feature type="region of interest" description="Disordered" evidence="12">
    <location>
        <begin position="185"/>
        <end position="231"/>
    </location>
</feature>
<dbReference type="FunFam" id="1.10.150.20:FF:000010">
    <property type="entry name" value="DNA polymerase lambda"/>
    <property type="match status" value="1"/>
</dbReference>
<comment type="similarity">
    <text evidence="2 11">Belongs to the DNA polymerase type-X family.</text>
</comment>
<dbReference type="GO" id="GO:0003677">
    <property type="term" value="F:DNA binding"/>
    <property type="evidence" value="ECO:0007669"/>
    <property type="project" value="UniProtKB-UniRule"/>
</dbReference>
<dbReference type="InterPro" id="IPR001357">
    <property type="entry name" value="BRCT_dom"/>
</dbReference>
<dbReference type="Pfam" id="PF14792">
    <property type="entry name" value="DNA_pol_B_palm"/>
    <property type="match status" value="1"/>
</dbReference>
<dbReference type="SUPFAM" id="SSF81301">
    <property type="entry name" value="Nucleotidyltransferase"/>
    <property type="match status" value="1"/>
</dbReference>
<dbReference type="GO" id="GO:0005634">
    <property type="term" value="C:nucleus"/>
    <property type="evidence" value="ECO:0007669"/>
    <property type="project" value="UniProtKB-SubCell"/>
</dbReference>
<keyword evidence="3 11" id="KW-0808">Transferase</keyword>
<feature type="compositionally biased region" description="Basic and acidic residues" evidence="12">
    <location>
        <begin position="208"/>
        <end position="229"/>
    </location>
</feature>
<dbReference type="InterPro" id="IPR037160">
    <property type="entry name" value="DNA_Pol_thumb_sf"/>
</dbReference>
<dbReference type="InterPro" id="IPR018944">
    <property type="entry name" value="DNA_pol_lambd_fingers_domain"/>
</dbReference>
<sequence>MAPELPRIFLLPTHLQADELRELEARIPTLTHDAHEANVILGKISRPERALFELRRLKLATEPVALDEAASEEVGDKRGPSEVSEVPSKRQRLSISENTKIREQENHGSILDLLRGPGDIVLVLKLAWLFDCLEQDVALPADDYLLYRGRKLAYQPLQSSNLGIHQSKKENAAAKSASAVLARAVEDRQSVNNSPHSKRTTRPGTSHTDGRPDAEPPKLHHETTSEHDIPLPPIPEFLHTTYSCQRPSLVDPPNAAFIAELKAIRTLRLLRGDQVGVRAYSTSIASLAAYPYPLQRPQEIERLPGCGPKIAKVYQQWTSNGCTDETSTAKTDTELVVLKTFYDIWGVGDITARQFFKKGWRDLDDIVEHGWNSLSRVQQIGVKFYDEFQLKIPRQETEAIASVILAHAHRVDPGFQMVIVGSYRRGKPASGDVDVVLSHPDETQTLDIIEKLVASLEKSSFITHTLSVWTKNSERGQAPVAWKGEGRSAGSGFDTLDKSMVVWQNPKDHNGPHRRVDIIVSPWKTAGCAILGWSGETTFQRDLRRYCKAKMGFKFDSSGVRSRADGAWVDLESSERGPAPDMETAERRVFEGLNLEWRPPAERCTG</sequence>
<dbReference type="PROSITE" id="PS50172">
    <property type="entry name" value="BRCT"/>
    <property type="match status" value="1"/>
</dbReference>
<dbReference type="EC" id="2.7.7.7" evidence="11"/>
<evidence type="ECO:0000313" key="15">
    <source>
        <dbReference type="Proteomes" id="UP000236290"/>
    </source>
</evidence>
<evidence type="ECO:0000256" key="1">
    <source>
        <dbReference type="ARBA" id="ARBA00004123"/>
    </source>
</evidence>
<evidence type="ECO:0000256" key="7">
    <source>
        <dbReference type="ARBA" id="ARBA00022932"/>
    </source>
</evidence>
<keyword evidence="9 11" id="KW-0539">Nucleus</keyword>
<comment type="catalytic activity">
    <reaction evidence="10 11">
        <text>DNA(n) + a 2'-deoxyribonucleoside 5'-triphosphate = DNA(n+1) + diphosphate</text>
        <dbReference type="Rhea" id="RHEA:22508"/>
        <dbReference type="Rhea" id="RHEA-COMP:17339"/>
        <dbReference type="Rhea" id="RHEA-COMP:17340"/>
        <dbReference type="ChEBI" id="CHEBI:33019"/>
        <dbReference type="ChEBI" id="CHEBI:61560"/>
        <dbReference type="ChEBI" id="CHEBI:173112"/>
        <dbReference type="EC" id="2.7.7.7"/>
    </reaction>
</comment>
<evidence type="ECO:0000256" key="5">
    <source>
        <dbReference type="ARBA" id="ARBA00022723"/>
    </source>
</evidence>
<dbReference type="CDD" id="cd00141">
    <property type="entry name" value="NT_POLXc"/>
    <property type="match status" value="1"/>
</dbReference>
<reference evidence="14 15" key="1">
    <citation type="submission" date="2017-02" db="EMBL/GenBank/DDBJ databases">
        <title>Genomes of Trichoderma spp. with biocontrol activity.</title>
        <authorList>
            <person name="Gardiner D."/>
            <person name="Kazan K."/>
            <person name="Vos C."/>
            <person name="Harvey P."/>
        </authorList>
    </citation>
    <scope>NUCLEOTIDE SEQUENCE [LARGE SCALE GENOMIC DNA]</scope>
    <source>
        <strain evidence="14 15">Tr1</strain>
    </source>
</reference>
<comment type="caution">
    <text evidence="14">The sequence shown here is derived from an EMBL/GenBank/DDBJ whole genome shotgun (WGS) entry which is preliminary data.</text>
</comment>
<keyword evidence="4 11" id="KW-0548">Nucleotidyltransferase</keyword>
<dbReference type="Gene3D" id="1.10.150.110">
    <property type="entry name" value="DNA polymerase beta, N-terminal domain-like"/>
    <property type="match status" value="1"/>
</dbReference>
<dbReference type="PANTHER" id="PTHR11276:SF29">
    <property type="entry name" value="DNA POLYMERASE TYPE-X FAMILY PROTEIN POL4"/>
    <property type="match status" value="1"/>
</dbReference>
<evidence type="ECO:0000313" key="14">
    <source>
        <dbReference type="EMBL" id="PNP51457.1"/>
    </source>
</evidence>
<dbReference type="PRINTS" id="PR00870">
    <property type="entry name" value="DNAPOLXBETA"/>
</dbReference>
<dbReference type="InterPro" id="IPR027421">
    <property type="entry name" value="DNA_pol_lamdba_lyase_dom_sf"/>
</dbReference>
<dbReference type="InterPro" id="IPR019843">
    <property type="entry name" value="DNA_pol-X_BS"/>
</dbReference>
<dbReference type="PRINTS" id="PR00869">
    <property type="entry name" value="DNAPOLX"/>
</dbReference>
<evidence type="ECO:0000259" key="13">
    <source>
        <dbReference type="PROSITE" id="PS50172"/>
    </source>
</evidence>
<dbReference type="OrthoDB" id="205514at2759"/>
<dbReference type="SUPFAM" id="SSF47802">
    <property type="entry name" value="DNA polymerase beta, N-terminal domain-like"/>
    <property type="match status" value="1"/>
</dbReference>
<evidence type="ECO:0000256" key="9">
    <source>
        <dbReference type="ARBA" id="ARBA00023242"/>
    </source>
</evidence>
<dbReference type="InterPro" id="IPR028207">
    <property type="entry name" value="DNA_pol_B_palm_palm"/>
</dbReference>
<evidence type="ECO:0000256" key="6">
    <source>
        <dbReference type="ARBA" id="ARBA00022763"/>
    </source>
</evidence>
<dbReference type="FunFam" id="1.10.150.110:FF:000005">
    <property type="entry name" value="DNA polymerase POL4"/>
    <property type="match status" value="1"/>
</dbReference>
<accession>A0A2K0U113</accession>
<dbReference type="InterPro" id="IPR002008">
    <property type="entry name" value="DNA_pol_X_beta-like"/>
</dbReference>
<gene>
    <name evidence="14" type="ORF">THARTR1_07897</name>
</gene>
<evidence type="ECO:0000256" key="8">
    <source>
        <dbReference type="ARBA" id="ARBA00023204"/>
    </source>
</evidence>
<dbReference type="PROSITE" id="PS00522">
    <property type="entry name" value="DNA_POLYMERASE_X"/>
    <property type="match status" value="1"/>
</dbReference>
<evidence type="ECO:0000256" key="2">
    <source>
        <dbReference type="ARBA" id="ARBA00008323"/>
    </source>
</evidence>
<evidence type="ECO:0000256" key="12">
    <source>
        <dbReference type="SAM" id="MobiDB-lite"/>
    </source>
</evidence>
<dbReference type="InterPro" id="IPR029398">
    <property type="entry name" value="PolB_thumb"/>
</dbReference>
<dbReference type="SMART" id="SM00483">
    <property type="entry name" value="POLXc"/>
    <property type="match status" value="1"/>
</dbReference>
<dbReference type="GO" id="GO:0006303">
    <property type="term" value="P:double-strand break repair via nonhomologous end joining"/>
    <property type="evidence" value="ECO:0007669"/>
    <property type="project" value="TreeGrafter"/>
</dbReference>
<dbReference type="FunFam" id="3.30.210.10:FF:000005">
    <property type="entry name" value="DNA polymerase IV"/>
    <property type="match status" value="1"/>
</dbReference>
<dbReference type="InterPro" id="IPR002054">
    <property type="entry name" value="DNA-dir_DNA_pol_X"/>
</dbReference>
<keyword evidence="7 11" id="KW-0239">DNA-directed DNA polymerase</keyword>
<dbReference type="InterPro" id="IPR022312">
    <property type="entry name" value="DNA_pol_X"/>
</dbReference>
<dbReference type="Proteomes" id="UP000236290">
    <property type="component" value="Unassembled WGS sequence"/>
</dbReference>
<evidence type="ECO:0000256" key="10">
    <source>
        <dbReference type="ARBA" id="ARBA00049244"/>
    </source>
</evidence>
<dbReference type="InterPro" id="IPR010996">
    <property type="entry name" value="HHH_MUS81"/>
</dbReference>
<proteinExistence type="inferred from homology"/>
<dbReference type="EMBL" id="MTYI01000123">
    <property type="protein sequence ID" value="PNP51457.1"/>
    <property type="molecule type" value="Genomic_DNA"/>
</dbReference>
<keyword evidence="8 11" id="KW-0234">DNA repair</keyword>
<dbReference type="InterPro" id="IPR043519">
    <property type="entry name" value="NT_sf"/>
</dbReference>
<protein>
    <recommendedName>
        <fullName evidence="11">DNA polymerase</fullName>
        <ecNumber evidence="11">2.7.7.7</ecNumber>
    </recommendedName>
</protein>
<dbReference type="AlphaFoldDB" id="A0A2K0U113"/>
<dbReference type="Pfam" id="PF14716">
    <property type="entry name" value="HHH_8"/>
    <property type="match status" value="1"/>
</dbReference>
<evidence type="ECO:0000256" key="3">
    <source>
        <dbReference type="ARBA" id="ARBA00022679"/>
    </source>
</evidence>
<feature type="domain" description="BRCT" evidence="13">
    <location>
        <begin position="79"/>
        <end position="146"/>
    </location>
</feature>
<dbReference type="Gene3D" id="3.30.210.10">
    <property type="entry name" value="DNA polymerase, thumb domain"/>
    <property type="match status" value="1"/>
</dbReference>
<feature type="region of interest" description="Disordered" evidence="12">
    <location>
        <begin position="68"/>
        <end position="94"/>
    </location>
</feature>
<keyword evidence="6 11" id="KW-0227">DNA damage</keyword>
<evidence type="ECO:0000256" key="4">
    <source>
        <dbReference type="ARBA" id="ARBA00022695"/>
    </source>
</evidence>
<dbReference type="PANTHER" id="PTHR11276">
    <property type="entry name" value="DNA POLYMERASE TYPE-X FAMILY MEMBER"/>
    <property type="match status" value="1"/>
</dbReference>
<dbReference type="Gene3D" id="1.10.150.20">
    <property type="entry name" value="5' to 3' exonuclease, C-terminal subdomain"/>
    <property type="match status" value="1"/>
</dbReference>
<comment type="subcellular location">
    <subcellularLocation>
        <location evidence="1 11">Nucleus</location>
    </subcellularLocation>
</comment>
<name>A0A2K0U113_TRIHA</name>
<dbReference type="GO" id="GO:0003887">
    <property type="term" value="F:DNA-directed DNA polymerase activity"/>
    <property type="evidence" value="ECO:0007669"/>
    <property type="project" value="UniProtKB-UniRule"/>
</dbReference>
<dbReference type="GO" id="GO:0046872">
    <property type="term" value="F:metal ion binding"/>
    <property type="evidence" value="ECO:0007669"/>
    <property type="project" value="UniProtKB-UniRule"/>
</dbReference>